<evidence type="ECO:0000313" key="1">
    <source>
        <dbReference type="EMBL" id="EHK98264.1"/>
    </source>
</evidence>
<organism evidence="1 2">
    <name type="scientific">Glarea lozoyensis (strain ATCC 74030 / MF5533)</name>
    <dbReference type="NCBI Taxonomy" id="1104152"/>
    <lineage>
        <taxon>Eukaryota</taxon>
        <taxon>Fungi</taxon>
        <taxon>Dikarya</taxon>
        <taxon>Ascomycota</taxon>
        <taxon>Pezizomycotina</taxon>
        <taxon>Leotiomycetes</taxon>
        <taxon>Helotiales</taxon>
        <taxon>Helotiaceae</taxon>
        <taxon>Glarea</taxon>
    </lineage>
</organism>
<name>H0ETG9_GLAL7</name>
<comment type="caution">
    <text evidence="1">The sequence shown here is derived from an EMBL/GenBank/DDBJ whole genome shotgun (WGS) entry which is preliminary data.</text>
</comment>
<keyword evidence="2" id="KW-1185">Reference proteome</keyword>
<gene>
    <name evidence="1" type="ORF">M7I_6032</name>
</gene>
<protein>
    <submittedName>
        <fullName evidence="1">Uncharacterized protein</fullName>
    </submittedName>
</protein>
<dbReference type="InParanoid" id="H0ETG9"/>
<dbReference type="EMBL" id="AGUE01000161">
    <property type="protein sequence ID" value="EHK98264.1"/>
    <property type="molecule type" value="Genomic_DNA"/>
</dbReference>
<proteinExistence type="predicted"/>
<sequence length="111" mass="11890">MDAENREAMVRMGHDGLEEEIHGEVESSHGLPGYIEEGISDRCSAAVENFLLDSEAVASVAVGGTVAHDAIGTVYHFEMEVEASAGFAAEELRAMRCLLISVVPAVEQLEE</sequence>
<dbReference type="HOGENOM" id="CLU_2158678_0_0_1"/>
<reference evidence="1 2" key="1">
    <citation type="journal article" date="2012" name="Eukaryot. Cell">
        <title>Genome sequence of the fungus Glarea lozoyensis: the first genome sequence of a species from the Helotiaceae family.</title>
        <authorList>
            <person name="Youssar L."/>
            <person name="Gruening B.A."/>
            <person name="Erxleben A."/>
            <person name="Guenther S."/>
            <person name="Huettel W."/>
        </authorList>
    </citation>
    <scope>NUCLEOTIDE SEQUENCE [LARGE SCALE GENOMIC DNA]</scope>
    <source>
        <strain evidence="2">ATCC 74030 / MF5533</strain>
    </source>
</reference>
<dbReference type="AlphaFoldDB" id="H0ETG9"/>
<evidence type="ECO:0000313" key="2">
    <source>
        <dbReference type="Proteomes" id="UP000005446"/>
    </source>
</evidence>
<accession>H0ETG9</accession>
<dbReference type="Proteomes" id="UP000005446">
    <property type="component" value="Unassembled WGS sequence"/>
</dbReference>